<keyword evidence="5 12" id="KW-0067">ATP-binding</keyword>
<feature type="transmembrane region" description="Helical" evidence="8">
    <location>
        <begin position="213"/>
        <end position="231"/>
    </location>
</feature>
<feature type="domain" description="ABC transporter" evidence="9">
    <location>
        <begin position="493"/>
        <end position="729"/>
    </location>
</feature>
<evidence type="ECO:0000256" key="6">
    <source>
        <dbReference type="ARBA" id="ARBA00022989"/>
    </source>
</evidence>
<sequence length="735" mass="83112">MRSFPHYSQFDSIDCGPACLQIISRFYGREYSLNLLRSLSNVGREGVSVLGICRAAEKLGFNSTPVKISYSDLASRVNLPCIAHWQQNHFLVVYKITAKYVYLSDPGSSKQKVTVAAFKKNWISDVDGDEKIGIVIALEMLPAFKTINLEDSTITQTNKTEGLKYLFQHLFSHKKVIIQIAFGLFFSTLFTLILPFLTQGIIDSGIKDKDINFIYLLIFGQIAIYTGQLVIEFIQNWLLMYVGSKINVTMVSEFLSKIMAMPIKYFDTKLSGDLLQRIDDHKRIERFLTSKTLGLLFQVLLFAAFVTVLAFYNVTVFICFMIGTVAYIGWVLLFHRKRRILDFQKFIELSKNQSKQIEIINGMQDIKLHNSERQKRWEWQEIQARLFDINLRYLSLEQYQRLGAKFINSIKNIIITLIATKAVIAGEMSLGQLIAIQFIVGELNSPLSSAIDFIQSYQEAKISLDRIGEMQTPQTAGNSLTDHLLHPLSSGSLQLKKVSFTYAGTHYSKVLKEVDLHIPEGKTTAIVGLSGSGKTTLLKLLMKFYEPTEGQIIVGDINLKSINEHIWRDKCGSVLQDGYVFSDTIARNIALGVESIDHEKLFEAAKIANIQEFIDSLPLGYNTRIGPEGIGVSQGQRQRLLIARAIYKNPDYIFFDEATNALDANNEKKIIRNLDEFFKGRTVVVVAHRLSTVINADKIYVLENGSIIESGSHRELIDKSGAYFTLIKNQLELGN</sequence>
<evidence type="ECO:0000256" key="4">
    <source>
        <dbReference type="ARBA" id="ARBA00022801"/>
    </source>
</evidence>
<dbReference type="RefSeq" id="WP_068397117.1">
    <property type="nucleotide sequence ID" value="NZ_CP014504.1"/>
</dbReference>
<dbReference type="GO" id="GO:0016887">
    <property type="term" value="F:ATP hydrolysis activity"/>
    <property type="evidence" value="ECO:0007669"/>
    <property type="project" value="InterPro"/>
</dbReference>
<feature type="domain" description="Peptidase C39" evidence="11">
    <location>
        <begin position="9"/>
        <end position="129"/>
    </location>
</feature>
<feature type="transmembrane region" description="Helical" evidence="8">
    <location>
        <begin position="237"/>
        <end position="255"/>
    </location>
</feature>
<reference evidence="12 13" key="1">
    <citation type="submission" date="2016-03" db="EMBL/GenBank/DDBJ databases">
        <title>Complete genome sequence of Pedobacter cryoconitis PAMC 27485.</title>
        <authorList>
            <person name="Lee J."/>
            <person name="Kim O.-S."/>
        </authorList>
    </citation>
    <scope>NUCLEOTIDE SEQUENCE [LARGE SCALE GENOMIC DNA]</scope>
    <source>
        <strain evidence="12 13">PAMC 27485</strain>
    </source>
</reference>
<dbReference type="CDD" id="cd02418">
    <property type="entry name" value="Peptidase_C39B"/>
    <property type="match status" value="1"/>
</dbReference>
<organism evidence="12 13">
    <name type="scientific">Pedobacter cryoconitis</name>
    <dbReference type="NCBI Taxonomy" id="188932"/>
    <lineage>
        <taxon>Bacteria</taxon>
        <taxon>Pseudomonadati</taxon>
        <taxon>Bacteroidota</taxon>
        <taxon>Sphingobacteriia</taxon>
        <taxon>Sphingobacteriales</taxon>
        <taxon>Sphingobacteriaceae</taxon>
        <taxon>Pedobacter</taxon>
    </lineage>
</organism>
<dbReference type="InterPro" id="IPR003593">
    <property type="entry name" value="AAA+_ATPase"/>
</dbReference>
<dbReference type="SMART" id="SM00382">
    <property type="entry name" value="AAA"/>
    <property type="match status" value="1"/>
</dbReference>
<evidence type="ECO:0000256" key="7">
    <source>
        <dbReference type="ARBA" id="ARBA00023136"/>
    </source>
</evidence>
<feature type="transmembrane region" description="Helical" evidence="8">
    <location>
        <begin position="315"/>
        <end position="335"/>
    </location>
</feature>
<dbReference type="Gene3D" id="1.20.1560.10">
    <property type="entry name" value="ABC transporter type 1, transmembrane domain"/>
    <property type="match status" value="1"/>
</dbReference>
<protein>
    <submittedName>
        <fullName evidence="12">ABC transporter ATP-binding protein</fullName>
    </submittedName>
</protein>
<dbReference type="InterPro" id="IPR039421">
    <property type="entry name" value="Type_1_exporter"/>
</dbReference>
<comment type="subcellular location">
    <subcellularLocation>
        <location evidence="1">Cell membrane</location>
        <topology evidence="1">Multi-pass membrane protein</topology>
    </subcellularLocation>
</comment>
<keyword evidence="6 8" id="KW-1133">Transmembrane helix</keyword>
<dbReference type="InterPro" id="IPR027417">
    <property type="entry name" value="P-loop_NTPase"/>
</dbReference>
<dbReference type="PROSITE" id="PS50893">
    <property type="entry name" value="ABC_TRANSPORTER_2"/>
    <property type="match status" value="1"/>
</dbReference>
<name>A0A127V9A0_9SPHI</name>
<dbReference type="GO" id="GO:0008233">
    <property type="term" value="F:peptidase activity"/>
    <property type="evidence" value="ECO:0007669"/>
    <property type="project" value="InterPro"/>
</dbReference>
<dbReference type="PROSITE" id="PS00211">
    <property type="entry name" value="ABC_TRANSPORTER_1"/>
    <property type="match status" value="1"/>
</dbReference>
<evidence type="ECO:0000256" key="3">
    <source>
        <dbReference type="ARBA" id="ARBA00022741"/>
    </source>
</evidence>
<dbReference type="FunFam" id="3.40.50.300:FF:000218">
    <property type="entry name" value="Multidrug ABC transporter ATP-binding protein"/>
    <property type="match status" value="1"/>
</dbReference>
<evidence type="ECO:0000259" key="10">
    <source>
        <dbReference type="PROSITE" id="PS50929"/>
    </source>
</evidence>
<evidence type="ECO:0000259" key="11">
    <source>
        <dbReference type="PROSITE" id="PS50990"/>
    </source>
</evidence>
<dbReference type="PANTHER" id="PTHR43394:SF1">
    <property type="entry name" value="ATP-BINDING CASSETTE SUB-FAMILY B MEMBER 10, MITOCHONDRIAL"/>
    <property type="match status" value="1"/>
</dbReference>
<keyword evidence="4" id="KW-0378">Hydrolase</keyword>
<proteinExistence type="predicted"/>
<feature type="transmembrane region" description="Helical" evidence="8">
    <location>
        <begin position="292"/>
        <end position="309"/>
    </location>
</feature>
<dbReference type="SUPFAM" id="SSF52540">
    <property type="entry name" value="P-loop containing nucleoside triphosphate hydrolases"/>
    <property type="match status" value="1"/>
</dbReference>
<evidence type="ECO:0000256" key="2">
    <source>
        <dbReference type="ARBA" id="ARBA00022692"/>
    </source>
</evidence>
<keyword evidence="13" id="KW-1185">Reference proteome</keyword>
<dbReference type="Pfam" id="PF00005">
    <property type="entry name" value="ABC_tran"/>
    <property type="match status" value="1"/>
</dbReference>
<keyword evidence="2 8" id="KW-0812">Transmembrane</keyword>
<dbReference type="EMBL" id="CP014504">
    <property type="protein sequence ID" value="AMP97874.1"/>
    <property type="molecule type" value="Genomic_DNA"/>
</dbReference>
<dbReference type="SUPFAM" id="SSF90123">
    <property type="entry name" value="ABC transporter transmembrane region"/>
    <property type="match status" value="1"/>
</dbReference>
<dbReference type="Gene3D" id="3.90.70.10">
    <property type="entry name" value="Cysteine proteinases"/>
    <property type="match status" value="1"/>
</dbReference>
<evidence type="ECO:0000256" key="8">
    <source>
        <dbReference type="SAM" id="Phobius"/>
    </source>
</evidence>
<dbReference type="InterPro" id="IPR011527">
    <property type="entry name" value="ABC1_TM_dom"/>
</dbReference>
<dbReference type="Pfam" id="PF00664">
    <property type="entry name" value="ABC_membrane"/>
    <property type="match status" value="1"/>
</dbReference>
<dbReference type="CDD" id="cd18571">
    <property type="entry name" value="ABC_6TM_peptidase_like"/>
    <property type="match status" value="1"/>
</dbReference>
<dbReference type="PANTHER" id="PTHR43394">
    <property type="entry name" value="ATP-DEPENDENT PERMEASE MDL1, MITOCHONDRIAL"/>
    <property type="match status" value="1"/>
</dbReference>
<dbReference type="Gene3D" id="3.40.50.300">
    <property type="entry name" value="P-loop containing nucleotide triphosphate hydrolases"/>
    <property type="match status" value="1"/>
</dbReference>
<dbReference type="InterPro" id="IPR017871">
    <property type="entry name" value="ABC_transporter-like_CS"/>
</dbReference>
<keyword evidence="3" id="KW-0547">Nucleotide-binding</keyword>
<dbReference type="GO" id="GO:0005524">
    <property type="term" value="F:ATP binding"/>
    <property type="evidence" value="ECO:0007669"/>
    <property type="project" value="UniProtKB-KW"/>
</dbReference>
<dbReference type="GO" id="GO:0006508">
    <property type="term" value="P:proteolysis"/>
    <property type="evidence" value="ECO:0007669"/>
    <property type="project" value="InterPro"/>
</dbReference>
<dbReference type="OrthoDB" id="9760358at2"/>
<dbReference type="Proteomes" id="UP000071561">
    <property type="component" value="Chromosome"/>
</dbReference>
<dbReference type="GO" id="GO:0015421">
    <property type="term" value="F:ABC-type oligopeptide transporter activity"/>
    <property type="evidence" value="ECO:0007669"/>
    <property type="project" value="TreeGrafter"/>
</dbReference>
<evidence type="ECO:0000313" key="12">
    <source>
        <dbReference type="EMBL" id="AMP97874.1"/>
    </source>
</evidence>
<accession>A0A127V9A0</accession>
<gene>
    <name evidence="12" type="ORF">AY601_0935</name>
</gene>
<dbReference type="Pfam" id="PF03412">
    <property type="entry name" value="Peptidase_C39"/>
    <property type="match status" value="1"/>
</dbReference>
<dbReference type="PROSITE" id="PS50929">
    <property type="entry name" value="ABC_TM1F"/>
    <property type="match status" value="1"/>
</dbReference>
<evidence type="ECO:0000259" key="9">
    <source>
        <dbReference type="PROSITE" id="PS50893"/>
    </source>
</evidence>
<dbReference type="InterPro" id="IPR003439">
    <property type="entry name" value="ABC_transporter-like_ATP-bd"/>
</dbReference>
<feature type="transmembrane region" description="Helical" evidence="8">
    <location>
        <begin position="176"/>
        <end position="201"/>
    </location>
</feature>
<dbReference type="GO" id="GO:0005886">
    <property type="term" value="C:plasma membrane"/>
    <property type="evidence" value="ECO:0007669"/>
    <property type="project" value="UniProtKB-SubCell"/>
</dbReference>
<dbReference type="InterPro" id="IPR005074">
    <property type="entry name" value="Peptidase_C39"/>
</dbReference>
<evidence type="ECO:0000256" key="1">
    <source>
        <dbReference type="ARBA" id="ARBA00004651"/>
    </source>
</evidence>
<evidence type="ECO:0000313" key="13">
    <source>
        <dbReference type="Proteomes" id="UP000071561"/>
    </source>
</evidence>
<dbReference type="PATRIC" id="fig|188932.3.peg.963"/>
<dbReference type="AlphaFoldDB" id="A0A127V9A0"/>
<dbReference type="PROSITE" id="PS50990">
    <property type="entry name" value="PEPTIDASE_C39"/>
    <property type="match status" value="1"/>
</dbReference>
<dbReference type="KEGG" id="pcm:AY601_0935"/>
<dbReference type="InterPro" id="IPR036640">
    <property type="entry name" value="ABC1_TM_sf"/>
</dbReference>
<feature type="domain" description="ABC transmembrane type-1" evidence="10">
    <location>
        <begin position="178"/>
        <end position="459"/>
    </location>
</feature>
<keyword evidence="7 8" id="KW-0472">Membrane</keyword>
<evidence type="ECO:0000256" key="5">
    <source>
        <dbReference type="ARBA" id="ARBA00022840"/>
    </source>
</evidence>